<reference evidence="1" key="1">
    <citation type="journal article" date="2020" name="Stud. Mycol.">
        <title>101 Dothideomycetes genomes: a test case for predicting lifestyles and emergence of pathogens.</title>
        <authorList>
            <person name="Haridas S."/>
            <person name="Albert R."/>
            <person name="Binder M."/>
            <person name="Bloem J."/>
            <person name="Labutti K."/>
            <person name="Salamov A."/>
            <person name="Andreopoulos B."/>
            <person name="Baker S."/>
            <person name="Barry K."/>
            <person name="Bills G."/>
            <person name="Bluhm B."/>
            <person name="Cannon C."/>
            <person name="Castanera R."/>
            <person name="Culley D."/>
            <person name="Daum C."/>
            <person name="Ezra D."/>
            <person name="Gonzalez J."/>
            <person name="Henrissat B."/>
            <person name="Kuo A."/>
            <person name="Liang C."/>
            <person name="Lipzen A."/>
            <person name="Lutzoni F."/>
            <person name="Magnuson J."/>
            <person name="Mondo S."/>
            <person name="Nolan M."/>
            <person name="Ohm R."/>
            <person name="Pangilinan J."/>
            <person name="Park H.-J."/>
            <person name="Ramirez L."/>
            <person name="Alfaro M."/>
            <person name="Sun H."/>
            <person name="Tritt A."/>
            <person name="Yoshinaga Y."/>
            <person name="Zwiers L.-H."/>
            <person name="Turgeon B."/>
            <person name="Goodwin S."/>
            <person name="Spatafora J."/>
            <person name="Crous P."/>
            <person name="Grigoriev I."/>
        </authorList>
    </citation>
    <scope>NUCLEOTIDE SEQUENCE</scope>
    <source>
        <strain evidence="1">HMLAC05119</strain>
    </source>
</reference>
<evidence type="ECO:0000313" key="2">
    <source>
        <dbReference type="Proteomes" id="UP000800096"/>
    </source>
</evidence>
<dbReference type="EMBL" id="ML979132">
    <property type="protein sequence ID" value="KAF1921663.1"/>
    <property type="molecule type" value="Genomic_DNA"/>
</dbReference>
<sequence length="159" mass="18638">MSLITIQAINQPLLTRAPALFLNAWRLCPLGRRGLQTAAQQTVSKSDIMLQRTRPRRMQQQRHLERIFAYPVYQQNPKRVTELVNQYRQTSRAEIEDRTNIGLAYAILFAAFIRACIRDVEISRRYYSEDKSCPKEDNAQEEIFAPDENTEENVFDKLF</sequence>
<name>A0A6A5R1Z8_AMPQU</name>
<proteinExistence type="predicted"/>
<accession>A0A6A5R1Z8</accession>
<evidence type="ECO:0000313" key="1">
    <source>
        <dbReference type="EMBL" id="KAF1921663.1"/>
    </source>
</evidence>
<dbReference type="OrthoDB" id="3731116at2759"/>
<organism evidence="1 2">
    <name type="scientific">Ampelomyces quisqualis</name>
    <name type="common">Powdery mildew agent</name>
    <dbReference type="NCBI Taxonomy" id="50730"/>
    <lineage>
        <taxon>Eukaryota</taxon>
        <taxon>Fungi</taxon>
        <taxon>Dikarya</taxon>
        <taxon>Ascomycota</taxon>
        <taxon>Pezizomycotina</taxon>
        <taxon>Dothideomycetes</taxon>
        <taxon>Pleosporomycetidae</taxon>
        <taxon>Pleosporales</taxon>
        <taxon>Pleosporineae</taxon>
        <taxon>Phaeosphaeriaceae</taxon>
        <taxon>Ampelomyces</taxon>
    </lineage>
</organism>
<keyword evidence="2" id="KW-1185">Reference proteome</keyword>
<protein>
    <submittedName>
        <fullName evidence="1">Uncharacterized protein</fullName>
    </submittedName>
</protein>
<dbReference type="Proteomes" id="UP000800096">
    <property type="component" value="Unassembled WGS sequence"/>
</dbReference>
<dbReference type="AlphaFoldDB" id="A0A6A5R1Z8"/>
<gene>
    <name evidence="1" type="ORF">BDU57DRAFT_592409</name>
</gene>